<keyword evidence="4 7" id="KW-0812">Transmembrane</keyword>
<keyword evidence="3" id="KW-0813">Transport</keyword>
<dbReference type="PANTHER" id="PTHR10332">
    <property type="entry name" value="EQUILIBRATIVE NUCLEOSIDE TRANSPORTER"/>
    <property type="match status" value="1"/>
</dbReference>
<dbReference type="PANTHER" id="PTHR10332:SF9">
    <property type="entry name" value="EQUILIBRATIVE NUCLEOSIDE TRANSPORTER 1"/>
    <property type="match status" value="1"/>
</dbReference>
<evidence type="ECO:0000256" key="1">
    <source>
        <dbReference type="ARBA" id="ARBA00004141"/>
    </source>
</evidence>
<sequence>MCDDALRHVTAAHLHLPELHPAPPNLSEHSYRWQPGRHLPCLLLTAIFVKIEFSPITFFTLTMIKIVFINSFGALLQGSLFGLAALFPASYTAPIMSGQGLAGTFAAFSMICALASGSALEDSAFGYFITACAVILLALLSYLALNKLEFYQFYTVENLRSAAISNANNVELKKDLLQAGKYFIRCRVFLLFNLFDWAGRSLTTLVMWPSKDSKLLPVMVAARLVFLPLFMLCNVKPRSHLPILLAHDAWYICIMVLFALSNGYLASLCMCFGPKYVTVFNEYSTKVDEHLQDFETDTDEPGTSGALQTQCDACRPIHRILLSKRRSFPSELCNAPKQRFTPTYGVSAYSGQIVQQLLWSNFSCYP</sequence>
<evidence type="ECO:0000256" key="2">
    <source>
        <dbReference type="ARBA" id="ARBA00007965"/>
    </source>
</evidence>
<feature type="transmembrane region" description="Helical" evidence="7">
    <location>
        <begin position="125"/>
        <end position="145"/>
    </location>
</feature>
<evidence type="ECO:0000256" key="4">
    <source>
        <dbReference type="ARBA" id="ARBA00022692"/>
    </source>
</evidence>
<reference evidence="8" key="1">
    <citation type="submission" date="2023-07" db="EMBL/GenBank/DDBJ databases">
        <authorList>
            <person name="Stuckert A."/>
        </authorList>
    </citation>
    <scope>NUCLEOTIDE SEQUENCE</scope>
</reference>
<gene>
    <name evidence="8" type="ORF">RIMI_LOCUS17179780</name>
</gene>
<evidence type="ECO:0000256" key="5">
    <source>
        <dbReference type="ARBA" id="ARBA00022989"/>
    </source>
</evidence>
<comment type="caution">
    <text evidence="8">The sequence shown here is derived from an EMBL/GenBank/DDBJ whole genome shotgun (WGS) entry which is preliminary data.</text>
</comment>
<evidence type="ECO:0000256" key="6">
    <source>
        <dbReference type="ARBA" id="ARBA00023136"/>
    </source>
</evidence>
<evidence type="ECO:0000256" key="3">
    <source>
        <dbReference type="ARBA" id="ARBA00022448"/>
    </source>
</evidence>
<feature type="transmembrane region" description="Helical" evidence="7">
    <location>
        <begin position="41"/>
        <end position="61"/>
    </location>
</feature>
<feature type="transmembrane region" description="Helical" evidence="7">
    <location>
        <begin position="101"/>
        <end position="119"/>
    </location>
</feature>
<keyword evidence="9" id="KW-1185">Reference proteome</keyword>
<dbReference type="Proteomes" id="UP001176940">
    <property type="component" value="Unassembled WGS sequence"/>
</dbReference>
<accession>A0ABN9M6J3</accession>
<evidence type="ECO:0000313" key="9">
    <source>
        <dbReference type="Proteomes" id="UP001176940"/>
    </source>
</evidence>
<evidence type="ECO:0000313" key="8">
    <source>
        <dbReference type="EMBL" id="CAJ0960209.1"/>
    </source>
</evidence>
<comment type="similarity">
    <text evidence="2">Belongs to the SLC29A/ENT transporter (TC 2.A.57) family.</text>
</comment>
<feature type="transmembrane region" description="Helical" evidence="7">
    <location>
        <begin position="67"/>
        <end position="89"/>
    </location>
</feature>
<protein>
    <recommendedName>
        <fullName evidence="10">Equilibrative nucleoside transporter 1</fullName>
    </recommendedName>
</protein>
<dbReference type="PRINTS" id="PR01130">
    <property type="entry name" value="DERENTRNSPRT"/>
</dbReference>
<keyword evidence="6 7" id="KW-0472">Membrane</keyword>
<dbReference type="InterPro" id="IPR002259">
    <property type="entry name" value="Eqnu_transpt"/>
</dbReference>
<evidence type="ECO:0008006" key="10">
    <source>
        <dbReference type="Google" id="ProtNLM"/>
    </source>
</evidence>
<comment type="subcellular location">
    <subcellularLocation>
        <location evidence="1">Membrane</location>
        <topology evidence="1">Multi-pass membrane protein</topology>
    </subcellularLocation>
</comment>
<dbReference type="Pfam" id="PF01733">
    <property type="entry name" value="Nucleoside_tran"/>
    <property type="match status" value="2"/>
</dbReference>
<name>A0ABN9M6J3_9NEOB</name>
<organism evidence="8 9">
    <name type="scientific">Ranitomeya imitator</name>
    <name type="common">mimic poison frog</name>
    <dbReference type="NCBI Taxonomy" id="111125"/>
    <lineage>
        <taxon>Eukaryota</taxon>
        <taxon>Metazoa</taxon>
        <taxon>Chordata</taxon>
        <taxon>Craniata</taxon>
        <taxon>Vertebrata</taxon>
        <taxon>Euteleostomi</taxon>
        <taxon>Amphibia</taxon>
        <taxon>Batrachia</taxon>
        <taxon>Anura</taxon>
        <taxon>Neobatrachia</taxon>
        <taxon>Hyloidea</taxon>
        <taxon>Dendrobatidae</taxon>
        <taxon>Dendrobatinae</taxon>
        <taxon>Ranitomeya</taxon>
    </lineage>
</organism>
<dbReference type="EMBL" id="CAUEEQ010049540">
    <property type="protein sequence ID" value="CAJ0960209.1"/>
    <property type="molecule type" value="Genomic_DNA"/>
</dbReference>
<keyword evidence="5 7" id="KW-1133">Transmembrane helix</keyword>
<feature type="transmembrane region" description="Helical" evidence="7">
    <location>
        <begin position="245"/>
        <end position="265"/>
    </location>
</feature>
<evidence type="ECO:0000256" key="7">
    <source>
        <dbReference type="SAM" id="Phobius"/>
    </source>
</evidence>
<feature type="transmembrane region" description="Helical" evidence="7">
    <location>
        <begin position="215"/>
        <end position="233"/>
    </location>
</feature>
<proteinExistence type="inferred from homology"/>